<dbReference type="PROSITE" id="PS50011">
    <property type="entry name" value="PROTEIN_KINASE_DOM"/>
    <property type="match status" value="1"/>
</dbReference>
<dbReference type="Gene3D" id="1.10.510.10">
    <property type="entry name" value="Transferase(Phosphotransferase) domain 1"/>
    <property type="match status" value="1"/>
</dbReference>
<evidence type="ECO:0000313" key="4">
    <source>
        <dbReference type="EMBL" id="KAK8397982.1"/>
    </source>
</evidence>
<feature type="region of interest" description="Disordered" evidence="1">
    <location>
        <begin position="1697"/>
        <end position="1736"/>
    </location>
</feature>
<dbReference type="PROSITE" id="PS00109">
    <property type="entry name" value="PROTEIN_KINASE_TYR"/>
    <property type="match status" value="1"/>
</dbReference>
<organism evidence="4 5">
    <name type="scientific">Scylla paramamosain</name>
    <name type="common">Mud crab</name>
    <dbReference type="NCBI Taxonomy" id="85552"/>
    <lineage>
        <taxon>Eukaryota</taxon>
        <taxon>Metazoa</taxon>
        <taxon>Ecdysozoa</taxon>
        <taxon>Arthropoda</taxon>
        <taxon>Crustacea</taxon>
        <taxon>Multicrustacea</taxon>
        <taxon>Malacostraca</taxon>
        <taxon>Eumalacostraca</taxon>
        <taxon>Eucarida</taxon>
        <taxon>Decapoda</taxon>
        <taxon>Pleocyemata</taxon>
        <taxon>Brachyura</taxon>
        <taxon>Eubrachyura</taxon>
        <taxon>Portunoidea</taxon>
        <taxon>Portunidae</taxon>
        <taxon>Portuninae</taxon>
        <taxon>Scylla</taxon>
    </lineage>
</organism>
<evidence type="ECO:0000256" key="1">
    <source>
        <dbReference type="SAM" id="MobiDB-lite"/>
    </source>
</evidence>
<reference evidence="4 5" key="1">
    <citation type="submission" date="2023-03" db="EMBL/GenBank/DDBJ databases">
        <title>High-quality genome of Scylla paramamosain provides insights in environmental adaptation.</title>
        <authorList>
            <person name="Zhang L."/>
        </authorList>
    </citation>
    <scope>NUCLEOTIDE SEQUENCE [LARGE SCALE GENOMIC DNA]</scope>
    <source>
        <strain evidence="4">LZ_2023a</strain>
        <tissue evidence="4">Muscle</tissue>
    </source>
</reference>
<feature type="compositionally biased region" description="Low complexity" evidence="1">
    <location>
        <begin position="1697"/>
        <end position="1708"/>
    </location>
</feature>
<evidence type="ECO:0000259" key="3">
    <source>
        <dbReference type="PROSITE" id="PS50011"/>
    </source>
</evidence>
<feature type="compositionally biased region" description="Basic and acidic residues" evidence="1">
    <location>
        <begin position="1529"/>
        <end position="1541"/>
    </location>
</feature>
<dbReference type="SUPFAM" id="SSF56112">
    <property type="entry name" value="Protein kinase-like (PK-like)"/>
    <property type="match status" value="1"/>
</dbReference>
<dbReference type="PANTHER" id="PTHR24417">
    <property type="entry name" value="SERINE/THREONINE-PROTEIN KINASE LMTK1"/>
    <property type="match status" value="1"/>
</dbReference>
<keyword evidence="5" id="KW-1185">Reference proteome</keyword>
<feature type="compositionally biased region" description="Basic and acidic residues" evidence="1">
    <location>
        <begin position="1854"/>
        <end position="1867"/>
    </location>
</feature>
<feature type="region of interest" description="Disordered" evidence="1">
    <location>
        <begin position="1793"/>
        <end position="1890"/>
    </location>
</feature>
<feature type="compositionally biased region" description="Acidic residues" evidence="1">
    <location>
        <begin position="2097"/>
        <end position="2107"/>
    </location>
</feature>
<dbReference type="InterPro" id="IPR001245">
    <property type="entry name" value="Ser-Thr/Tyr_kinase_cat_dom"/>
</dbReference>
<dbReference type="CDD" id="cd00192">
    <property type="entry name" value="PTKc"/>
    <property type="match status" value="1"/>
</dbReference>
<feature type="region of interest" description="Disordered" evidence="1">
    <location>
        <begin position="795"/>
        <end position="830"/>
    </location>
</feature>
<feature type="region of interest" description="Disordered" evidence="1">
    <location>
        <begin position="112"/>
        <end position="156"/>
    </location>
</feature>
<dbReference type="PANTHER" id="PTHR24417:SF7">
    <property type="entry name" value="CHROMATIN MODIFICATION-RELATED PROTEIN EAF1"/>
    <property type="match status" value="1"/>
</dbReference>
<dbReference type="InterPro" id="IPR008266">
    <property type="entry name" value="Tyr_kinase_AS"/>
</dbReference>
<keyword evidence="2" id="KW-0732">Signal</keyword>
<accession>A0AAW0UIF6</accession>
<feature type="compositionally biased region" description="Acidic residues" evidence="1">
    <location>
        <begin position="2051"/>
        <end position="2071"/>
    </location>
</feature>
<feature type="region of interest" description="Disordered" evidence="1">
    <location>
        <begin position="1598"/>
        <end position="1622"/>
    </location>
</feature>
<dbReference type="GO" id="GO:0005524">
    <property type="term" value="F:ATP binding"/>
    <property type="evidence" value="ECO:0007669"/>
    <property type="project" value="InterPro"/>
</dbReference>
<proteinExistence type="predicted"/>
<feature type="chain" id="PRO_5044013206" description="Protein kinase domain-containing protein" evidence="2">
    <location>
        <begin position="21"/>
        <end position="2479"/>
    </location>
</feature>
<dbReference type="Pfam" id="PF07714">
    <property type="entry name" value="PK_Tyr_Ser-Thr"/>
    <property type="match status" value="1"/>
</dbReference>
<feature type="compositionally biased region" description="Low complexity" evidence="1">
    <location>
        <begin position="1598"/>
        <end position="1607"/>
    </location>
</feature>
<feature type="compositionally biased region" description="Polar residues" evidence="1">
    <location>
        <begin position="1836"/>
        <end position="1853"/>
    </location>
</feature>
<feature type="compositionally biased region" description="Basic and acidic residues" evidence="1">
    <location>
        <begin position="1230"/>
        <end position="1240"/>
    </location>
</feature>
<dbReference type="InterPro" id="IPR011009">
    <property type="entry name" value="Kinase-like_dom_sf"/>
</dbReference>
<dbReference type="InterPro" id="IPR000719">
    <property type="entry name" value="Prot_kinase_dom"/>
</dbReference>
<feature type="region of interest" description="Disordered" evidence="1">
    <location>
        <begin position="2338"/>
        <end position="2419"/>
    </location>
</feature>
<evidence type="ECO:0000256" key="2">
    <source>
        <dbReference type="SAM" id="SignalP"/>
    </source>
</evidence>
<feature type="compositionally biased region" description="Polar residues" evidence="1">
    <location>
        <begin position="2159"/>
        <end position="2181"/>
    </location>
</feature>
<feature type="compositionally biased region" description="Basic and acidic residues" evidence="1">
    <location>
        <begin position="1987"/>
        <end position="2005"/>
    </location>
</feature>
<gene>
    <name evidence="4" type="ORF">O3P69_003703</name>
</gene>
<feature type="compositionally biased region" description="Polar residues" evidence="1">
    <location>
        <begin position="2401"/>
        <end position="2410"/>
    </location>
</feature>
<protein>
    <recommendedName>
        <fullName evidence="3">Protein kinase domain-containing protein</fullName>
    </recommendedName>
</protein>
<comment type="caution">
    <text evidence="4">The sequence shown here is derived from an EMBL/GenBank/DDBJ whole genome shotgun (WGS) entry which is preliminary data.</text>
</comment>
<feature type="domain" description="Protein kinase" evidence="3">
    <location>
        <begin position="170"/>
        <end position="451"/>
    </location>
</feature>
<feature type="region of interest" description="Disordered" evidence="1">
    <location>
        <begin position="1011"/>
        <end position="1057"/>
    </location>
</feature>
<name>A0AAW0UIF6_SCYPA</name>
<feature type="compositionally biased region" description="Low complexity" evidence="1">
    <location>
        <begin position="1542"/>
        <end position="1555"/>
    </location>
</feature>
<dbReference type="GO" id="GO:0004672">
    <property type="term" value="F:protein kinase activity"/>
    <property type="evidence" value="ECO:0007669"/>
    <property type="project" value="InterPro"/>
</dbReference>
<dbReference type="EMBL" id="JARAKH010000012">
    <property type="protein sequence ID" value="KAK8397982.1"/>
    <property type="molecule type" value="Genomic_DNA"/>
</dbReference>
<evidence type="ECO:0000313" key="5">
    <source>
        <dbReference type="Proteomes" id="UP001487740"/>
    </source>
</evidence>
<feature type="compositionally biased region" description="Basic and acidic residues" evidence="1">
    <location>
        <begin position="1041"/>
        <end position="1052"/>
    </location>
</feature>
<feature type="compositionally biased region" description="Polar residues" evidence="1">
    <location>
        <begin position="1268"/>
        <end position="1286"/>
    </location>
</feature>
<feature type="region of interest" description="Disordered" evidence="1">
    <location>
        <begin position="1520"/>
        <end position="1557"/>
    </location>
</feature>
<feature type="region of interest" description="Disordered" evidence="1">
    <location>
        <begin position="1926"/>
        <end position="2188"/>
    </location>
</feature>
<feature type="compositionally biased region" description="Low complexity" evidence="1">
    <location>
        <begin position="1301"/>
        <end position="1311"/>
    </location>
</feature>
<dbReference type="Proteomes" id="UP001487740">
    <property type="component" value="Unassembled WGS sequence"/>
</dbReference>
<sequence length="2479" mass="271310">MGLWVAVAAAAVGCLGHALAMPVSQEGSGGERAWSGRQYVEAGLGVAALLTSVTTLLACACCKRSRGFKELGSVSSRVAGSSSTLTQGPREEITLFPPAGLSLSTTQINFEPLPDIRPRPSALGHARPASDRTLPPFFPGRSPSSPAAAPPTPTDEWFAEPHQSFPRNQLQYVRELGQGWFGQVLEGRAAGVFSDHTKGESPVSTTVGGGGLTPVAVKVLREDASPSEQQYFLQELRPYRDLSHPNVLQVLAHCLEAEPFLILLQLCPRGDLKAVLKSDRSLSEVTLLRMTLDVASGLTHMHTHHFIHTDLAARNCVVEEDNSVKIGDYGFSLNSYKDEYYCAGDVALPLRWCAPETLKCTDTTIETKEVTKAANVWSFGVVMWEIASRGDLPYHHLDHEQVIQDVIVDQTTQLDLPSNLQLHAGKLYNIMKQCWEGEESRPAMVHTHSLLAHLWEHTAATPDQDTASLGDFEQRWNQLQQLDCRDHSIMHTGNTSSLRFESDFNLSSAMDTQPLGEAMSPSLQNLHGSAEDLDARIDASPGQQIDSLTQEITDAILKLDDYLAGEKSEPSTGQTSPEKGGVNFKLGKDSFVSNPPESIVTRMGGLSVEDGRGHPSLTGALSEEEEGFSMKLEQGAFTEMVRLKSQSVQDFMKLTVVDDASDSDTTSQRNSLGFEPLSQEKTFSSEGNIKEALRDAKFMGDLERLQAEHRYSIITEVSRECASSIEYRNQGLNGDTLLSEDHLEDEAPQGGSTDRLIADAESEGSSNSHERLHSEQDPFLCKLISSETTEETVKKICDSKEGKSAPSDEIDNNVGTKPLPASPDCVVSSREPKPVALPDIVAHNGGSNLAHSSPSPPTSPSAFIHINSNQRKEFRFIFGDETAEGLKSAKEDLPDGPAQVTSVVFSENIKEETGEGALKDSGQEKGVLGSARDEENLMNATEQVMKGNCIDSFDDRSDSHNFALNDKHFVKGRTSTPFKVLSLTRTEVMEEKDEVQNVECLTSEFSGYQRNSKEELTDVNSSQDHEVKQRLVFSTSDSEDKDTSDKAEHGKNEGLLSMKENSVPSYTPEEIVKGEEVVIGALEDYSLDLYKAVKSTEAPPVSPGPDALPAEGPRSEDIKASAEFSGIEFDLDQWDKFLGKTLSRENSCSDPVFMEGIIGDEDIACDAVNNSVAVGFEQDILNKENISANATGSSDISDFVSPSFYSAHEGVGSIPVESGESTQILFESEPSLKDNRDTEPKSVTPPEIRQQSSKASPLSEVLTEHQHSLQSEESFHTTASKVSTSPGHLHHDKRPALVHNTTTTPGSATSAGLEEAVTEESLCSNTSWGEFPSPQFSYKKEAPVDTSFEQSSEVEPVSTKTKLKLDLVGGVLGGTPDHFSSDILDPVVHTNNSAYSVDNENFKQEKCPENLLLNNDVDSVPKTSEVVNGLETERSSSDISGVSSALQFGLPGSVPHTTLIIQGEDDLSPSAYQGSWSARGDQEGVLRGDELENGDFWEQQMVAWQAAAFQTRQLLQEAAGQGEEGVVEEQTKRQEEEEVSPRSDASSSSKSLYSSTDLLNLDDEGTYVSYNTTDEEEVLGYRPEDISALRAELSLKLETGQGESQQQEPEEPEDPASLDRDNVVINYRGIISSTLSPIKEESFLEEDDTPGRRGSRGNAVEGDSVLDWSIEFEEPASSDCEESKSNTFVISDTSIMQPSLPLQIQPPSGLKIDTKADDGSSHSPEGGSGIAGEALGTSLENTHDSLILEDLDEEDGPTSIQIYNSGTSLDAEDILVVNTETNEATIVDQGKPRSHLAFVTEQEPLPEASPLHLLGFEDTDDVAPESIPSEEGRHLQQLQRWDQAGSNKPSWDQTDSHSTQEDERSSESKSTTEFVITSNDAPSSSPEGIQVPAYHSYFTSALSSISHPSASLEEPPLYEQVEQISLPYEVNYPPPTALEEEEEELHSLEDVQQQQQGDGGTGGHNISEIEDDEDAAPIKLSFLGRLYSDDDKEEQHKKPKAEREATLLSDSEGEDLPDKLAVLPKPEDPNSLRHMTSAEFLASEKYKTNDAEEVEEQLTAEADSEEDSEEENSPRGSPHKGEGASPTSHEPRYTPDWETDSDTDDDSSSTSGEFMWKPGEPCQPAPYILDIIEEEPHEDEEREEGELSEDSESGEEEFTPSQWNSDLTPSHSLLKSPQNKSSLKKRVRWKRQRHHRVYEYPPEPRSWEHSLTEPQYRRSWGRSSLDYLSLADWELGADEFIADESEDIEDYVYHKPSRPAPPPPIYSLGSMTYDEAAEGFLVDNGEFFIRSSGSPFTFTRSSFSASDFFPGGHSSDYDVIFGSTAQTAGVPFSNCKVPECPPEVSEEQVTYSSNEERQLEEDLQASTLTQEESEQQGGGSGSLGQLRHTRDKLRLEIPSLTLASDSSKGSPSALENGRSGLECSEQNFVIMNHNRVEPEGEPAAVHNASRVALRCTSRCCLCWCHGGRQRHTSTGQQHC</sequence>
<feature type="compositionally biased region" description="Polar residues" evidence="1">
    <location>
        <begin position="1868"/>
        <end position="1887"/>
    </location>
</feature>
<feature type="compositionally biased region" description="Acidic residues" evidence="1">
    <location>
        <begin position="2131"/>
        <end position="2158"/>
    </location>
</feature>
<dbReference type="Gene3D" id="3.30.200.20">
    <property type="entry name" value="Phosphorylase Kinase, domain 1"/>
    <property type="match status" value="1"/>
</dbReference>
<feature type="region of interest" description="Disordered" evidence="1">
    <location>
        <begin position="1637"/>
        <end position="1667"/>
    </location>
</feature>
<dbReference type="PRINTS" id="PR00109">
    <property type="entry name" value="TYRKINASE"/>
</dbReference>
<feature type="signal peptide" evidence="2">
    <location>
        <begin position="1"/>
        <end position="20"/>
    </location>
</feature>
<feature type="region of interest" description="Disordered" evidence="1">
    <location>
        <begin position="1227"/>
        <end position="1311"/>
    </location>
</feature>